<feature type="region of interest" description="Disordered" evidence="8">
    <location>
        <begin position="566"/>
        <end position="589"/>
    </location>
</feature>
<keyword evidence="5 7" id="KW-0175">Coiled coil</keyword>
<keyword evidence="3" id="KW-0963">Cytoplasm</keyword>
<feature type="region of interest" description="Disordered" evidence="8">
    <location>
        <begin position="266"/>
        <end position="295"/>
    </location>
</feature>
<evidence type="ECO:0000256" key="7">
    <source>
        <dbReference type="SAM" id="Coils"/>
    </source>
</evidence>
<dbReference type="Gene3D" id="1.20.5.1700">
    <property type="match status" value="1"/>
</dbReference>
<comment type="similarity">
    <text evidence="2">Belongs to the TACC family.</text>
</comment>
<dbReference type="Pfam" id="PF05010">
    <property type="entry name" value="TACC_C"/>
    <property type="match status" value="1"/>
</dbReference>
<dbReference type="InterPro" id="IPR039915">
    <property type="entry name" value="TACC"/>
</dbReference>
<dbReference type="Proteomes" id="UP000006672">
    <property type="component" value="Unassembled WGS sequence"/>
</dbReference>
<feature type="coiled-coil region" evidence="7">
    <location>
        <begin position="767"/>
        <end position="798"/>
    </location>
</feature>
<dbReference type="OrthoDB" id="10255048at2759"/>
<feature type="compositionally biased region" description="Polar residues" evidence="8">
    <location>
        <begin position="271"/>
        <end position="295"/>
    </location>
</feature>
<accession>A0A4E9FPX0</accession>
<evidence type="ECO:0000313" key="11">
    <source>
        <dbReference type="Proteomes" id="UP000006672"/>
    </source>
</evidence>
<sequence length="850" mass="93632">MDQTSSEEPIRPIIHKRRLTFTSAKAVNGNEFSSANLLDKTRMTTPEMATETEPNVLEIPTNKTIELDKTADISNENQSSPGLGSQSEFNIVSKDFNEEVLKAVIRDEPGTIDVSSNVPAPKINFESLLCEFPTEQALLEAFPNEISSKALSETNPDSASCTIISNDTLTHPLPAEPIDNVLQNIESKSATAMPVVTTQASTAISTTKIAAFQGKVKDVSLFPVQNNEAKASASEDNTQKLTANITTSSVNTASKCTTETQHLQQVQLQQSTPESSKVQASPHVPTQTSCETSESDTAQAYKIVPELLSNLTPLPNKNSTIPNFSDQVVLVGTASGTPEVQKTVQFGVMERNNSRNEIVSKEQQYPSETVGVKQTTLIEAEKLEGMEVSSDAIPEGRQNPAEGPITQFETPRRPASSIDSRTITRPSKTRVQQLPDTSHVTQFSKTESESRIADMPSANQGQSLPSAVVTITGSHAISQPPRILEQQSTVAPQPQIIPALPSRSAHQQTTASKSVPLQEYVPKIIPQLEQFTAAAAPVRGIIPPNITPCVSVNANSAVISSAVAIQGSPHHPENSQREERKSSQRVRQRTVTVQSQISLDITAAYNEVKQMHSDDPATELMRRVQAIVATREKEWTAKNEKLTQLLAHEQRRNEPLEQKAAERLLAMAEYEKLVQEFVEELKKKNSDGESKSVGRPGPERNLSPDDVTQLLKERDQLAEEVNSLETSYSELFRRYEKLRQTSVEIKRNEDSVKSASEEMARRYSLLAEKFEMLRRNAEEQLDLANNEIERLIKQHEADTLGLRLKVKHQESKIDSLTVSLEARQKELESMTAIFEEVITKAEANDVAGDA</sequence>
<dbReference type="EMBL" id="CAAKNF010000195">
    <property type="protein sequence ID" value="VIO98433.1"/>
    <property type="molecule type" value="Genomic_DNA"/>
</dbReference>
<proteinExistence type="inferred from homology"/>
<dbReference type="AlphaFoldDB" id="A0A4E9FPX0"/>
<evidence type="ECO:0000256" key="6">
    <source>
        <dbReference type="ARBA" id="ARBA00023212"/>
    </source>
</evidence>
<dbReference type="PANTHER" id="PTHR13924">
    <property type="entry name" value="TRANSFORMING ACIDIC COILED-COIL CONTAINING PROTEIN 1/2"/>
    <property type="match status" value="1"/>
</dbReference>
<dbReference type="InterPro" id="IPR007707">
    <property type="entry name" value="TACC_C"/>
</dbReference>
<dbReference type="GO" id="GO:0005737">
    <property type="term" value="C:cytoplasm"/>
    <property type="evidence" value="ECO:0007669"/>
    <property type="project" value="TreeGrafter"/>
</dbReference>
<reference evidence="11" key="1">
    <citation type="journal article" date="2007" name="Science">
        <title>Draft genome of the filarial nematode parasite Brugia malayi.</title>
        <authorList>
            <person name="Ghedin E."/>
            <person name="Wang S."/>
            <person name="Spiro D."/>
            <person name="Caler E."/>
            <person name="Zhao Q."/>
            <person name="Crabtree J."/>
            <person name="Allen J.E."/>
            <person name="Delcher A.L."/>
            <person name="Guiliano D.B."/>
            <person name="Miranda-Saavedra D."/>
            <person name="Angiuoli S.V."/>
            <person name="Creasy T."/>
            <person name="Amedeo P."/>
            <person name="Haas B."/>
            <person name="El-Sayed N.M."/>
            <person name="Wortman J.R."/>
            <person name="Feldblyum T."/>
            <person name="Tallon L."/>
            <person name="Schatz M."/>
            <person name="Shumway M."/>
            <person name="Koo H."/>
            <person name="Salzberg S.L."/>
            <person name="Schobel S."/>
            <person name="Pertea M."/>
            <person name="Pop M."/>
            <person name="White O."/>
            <person name="Barton G.J."/>
            <person name="Carlow C.K."/>
            <person name="Crawford M.J."/>
            <person name="Daub J."/>
            <person name="Dimmic M.W."/>
            <person name="Estes C.F."/>
            <person name="Foster J.M."/>
            <person name="Ganatra M."/>
            <person name="Gregory W.F."/>
            <person name="Johnson N.M."/>
            <person name="Jin J."/>
            <person name="Komuniecki R."/>
            <person name="Korf I."/>
            <person name="Kumar S."/>
            <person name="Laney S."/>
            <person name="Li B.W."/>
            <person name="Li W."/>
            <person name="Lindblom T.H."/>
            <person name="Lustigman S."/>
            <person name="Ma D."/>
            <person name="Maina C.V."/>
            <person name="Martin D.M."/>
            <person name="McCarter J.P."/>
            <person name="McReynolds L."/>
            <person name="Mitreva M."/>
            <person name="Nutman T.B."/>
            <person name="Parkinson J."/>
            <person name="Peregrin-Alvarez J.M."/>
            <person name="Poole C."/>
            <person name="Ren Q."/>
            <person name="Saunders L."/>
            <person name="Sluder A.E."/>
            <person name="Smith K."/>
            <person name="Stanke M."/>
            <person name="Unnasch T.R."/>
            <person name="Ware J."/>
            <person name="Wei A.D."/>
            <person name="Weil G."/>
            <person name="Williams D.J."/>
            <person name="Zhang Y."/>
            <person name="Williams S.A."/>
            <person name="Fraser-Liggett C."/>
            <person name="Slatko B."/>
            <person name="Blaxter M.L."/>
            <person name="Scott A.L."/>
        </authorList>
    </citation>
    <scope>NUCLEOTIDE SEQUENCE</scope>
    <source>
        <strain evidence="11">FR3</strain>
    </source>
</reference>
<evidence type="ECO:0000256" key="4">
    <source>
        <dbReference type="ARBA" id="ARBA00022553"/>
    </source>
</evidence>
<dbReference type="WBParaSite" id="Bm9972.1">
    <property type="protein sequence ID" value="Bm9972.1"/>
    <property type="gene ID" value="WBGene00230233"/>
</dbReference>
<evidence type="ECO:0000256" key="1">
    <source>
        <dbReference type="ARBA" id="ARBA00004245"/>
    </source>
</evidence>
<comment type="subcellular location">
    <subcellularLocation>
        <location evidence="1">Cytoplasm</location>
        <location evidence="1">Cytoskeleton</location>
    </subcellularLocation>
</comment>
<dbReference type="CTD" id="6105301"/>
<evidence type="ECO:0000259" key="9">
    <source>
        <dbReference type="Pfam" id="PF05010"/>
    </source>
</evidence>
<feature type="compositionally biased region" description="Polar residues" evidence="8">
    <location>
        <begin position="417"/>
        <end position="445"/>
    </location>
</feature>
<evidence type="ECO:0000256" key="2">
    <source>
        <dbReference type="ARBA" id="ARBA00009423"/>
    </source>
</evidence>
<feature type="region of interest" description="Disordered" evidence="8">
    <location>
        <begin position="390"/>
        <end position="463"/>
    </location>
</feature>
<evidence type="ECO:0000256" key="5">
    <source>
        <dbReference type="ARBA" id="ARBA00023054"/>
    </source>
</evidence>
<dbReference type="RefSeq" id="XP_042937759.1">
    <property type="nucleotide sequence ID" value="XM_043081825.1"/>
</dbReference>
<feature type="domain" description="Transforming acidic coiled-coil-containing protein C-terminal" evidence="9">
    <location>
        <begin position="634"/>
        <end position="838"/>
    </location>
</feature>
<dbReference type="Gene3D" id="1.20.5.1000">
    <property type="entry name" value="arf6 gtpase in complex with a specific effector, jip4"/>
    <property type="match status" value="1"/>
</dbReference>
<dbReference type="GO" id="GO:0007052">
    <property type="term" value="P:mitotic spindle organization"/>
    <property type="evidence" value="ECO:0007669"/>
    <property type="project" value="InterPro"/>
</dbReference>
<accession>A0A8L7TNM6</accession>
<dbReference type="PANTHER" id="PTHR13924:SF10">
    <property type="entry name" value="TRANSFORMING ACIDIC COILED-COIL PROTEIN, ISOFORM K"/>
    <property type="match status" value="1"/>
</dbReference>
<evidence type="ECO:0000256" key="3">
    <source>
        <dbReference type="ARBA" id="ARBA00022490"/>
    </source>
</evidence>
<keyword evidence="4" id="KW-0597">Phosphoprotein</keyword>
<dbReference type="GO" id="GO:0005856">
    <property type="term" value="C:cytoskeleton"/>
    <property type="evidence" value="ECO:0007669"/>
    <property type="project" value="UniProtKB-SubCell"/>
</dbReference>
<reference evidence="10" key="2">
    <citation type="submission" date="2019-04" db="EMBL/GenBank/DDBJ databases">
        <authorList>
            <person name="Howe K."/>
            <person name="Paulini M."/>
            <person name="Williams G."/>
        </authorList>
    </citation>
    <scope>NUCLEOTIDE SEQUENCE [LARGE SCALE GENOMIC DNA]</scope>
    <source>
        <strain evidence="10">FR3</strain>
    </source>
</reference>
<name>A0A4E9FPX0_BRUMA</name>
<dbReference type="GeneID" id="6105301"/>
<reference evidence="12" key="3">
    <citation type="submission" date="2022-04" db="UniProtKB">
        <authorList>
            <consortium name="WormBaseParasite"/>
        </authorList>
    </citation>
    <scope>IDENTIFICATION</scope>
</reference>
<gene>
    <name evidence="10" type="primary">Bm9972</name>
    <name evidence="10" type="ORF">BM_BM9972</name>
</gene>
<protein>
    <submittedName>
        <fullName evidence="12">TACC_C domain-containing protein</fullName>
    </submittedName>
</protein>
<evidence type="ECO:0000313" key="10">
    <source>
        <dbReference type="EMBL" id="VIO98433.1"/>
    </source>
</evidence>
<keyword evidence="11" id="KW-1185">Reference proteome</keyword>
<evidence type="ECO:0000313" key="12">
    <source>
        <dbReference type="WBParaSite" id="Bm9972.1"/>
    </source>
</evidence>
<feature type="region of interest" description="Disordered" evidence="8">
    <location>
        <begin position="684"/>
        <end position="705"/>
    </location>
</feature>
<feature type="compositionally biased region" description="Basic and acidic residues" evidence="8">
    <location>
        <begin position="570"/>
        <end position="582"/>
    </location>
</feature>
<keyword evidence="6" id="KW-0206">Cytoskeleton</keyword>
<evidence type="ECO:0000256" key="8">
    <source>
        <dbReference type="SAM" id="MobiDB-lite"/>
    </source>
</evidence>
<dbReference type="KEGG" id="bmy:BM_BM9972"/>
<organism evidence="10">
    <name type="scientific">Brugia malayi</name>
    <name type="common">Filarial nematode worm</name>
    <dbReference type="NCBI Taxonomy" id="6279"/>
    <lineage>
        <taxon>Eukaryota</taxon>
        <taxon>Metazoa</taxon>
        <taxon>Ecdysozoa</taxon>
        <taxon>Nematoda</taxon>
        <taxon>Chromadorea</taxon>
        <taxon>Rhabditida</taxon>
        <taxon>Spirurina</taxon>
        <taxon>Spiruromorpha</taxon>
        <taxon>Filarioidea</taxon>
        <taxon>Onchocercidae</taxon>
        <taxon>Brugia</taxon>
    </lineage>
</organism>